<dbReference type="CDD" id="cd18873">
    <property type="entry name" value="NUDIX_NadM_like"/>
    <property type="match status" value="1"/>
</dbReference>
<evidence type="ECO:0000313" key="3">
    <source>
        <dbReference type="Proteomes" id="UP001556617"/>
    </source>
</evidence>
<dbReference type="Proteomes" id="UP001556617">
    <property type="component" value="Unassembled WGS sequence"/>
</dbReference>
<sequence>MTQDLLEKPFITITNVIWCFDDQTHDIKLLLIKRAESPFENFWALPETWLRINESAHDATLRLVKEKLGLDLPDVHAEQLATFTDPKRSPGERALSLSYMTFLPQQPVLTPGPGTTDAQWFTLQKQKSGLFHFKNSDFVFATLNDNDYISPENQTAHKHLAFDHNWILTVATKRIMNKLDYQPTILLILGPSFTLKLARHVFGIFGKIEPDNSNFLRNHQNLLQPLGSSRQNKPGRPAKQYQLLID</sequence>
<dbReference type="Gene3D" id="3.90.79.10">
    <property type="entry name" value="Nucleoside Triphosphate Pyrophosphohydrolase"/>
    <property type="match status" value="1"/>
</dbReference>
<keyword evidence="3" id="KW-1185">Reference proteome</keyword>
<dbReference type="SUPFAM" id="SSF46785">
    <property type="entry name" value="Winged helix' DNA-binding domain"/>
    <property type="match status" value="1"/>
</dbReference>
<dbReference type="SUPFAM" id="SSF55811">
    <property type="entry name" value="Nudix"/>
    <property type="match status" value="1"/>
</dbReference>
<accession>A0ABV3S0I8</accession>
<dbReference type="PROSITE" id="PS51462">
    <property type="entry name" value="NUDIX"/>
    <property type="match status" value="1"/>
</dbReference>
<dbReference type="PANTHER" id="PTHR43736">
    <property type="entry name" value="ADP-RIBOSE PYROPHOSPHATASE"/>
    <property type="match status" value="1"/>
</dbReference>
<protein>
    <submittedName>
        <fullName evidence="2">NUDIX domain-containing protein</fullName>
    </submittedName>
</protein>
<evidence type="ECO:0000259" key="1">
    <source>
        <dbReference type="PROSITE" id="PS51462"/>
    </source>
</evidence>
<gene>
    <name evidence="2" type="ORF">AB3K24_01030</name>
</gene>
<dbReference type="Gene3D" id="1.10.10.10">
    <property type="entry name" value="Winged helix-like DNA-binding domain superfamily/Winged helix DNA-binding domain"/>
    <property type="match status" value="1"/>
</dbReference>
<dbReference type="PANTHER" id="PTHR43736:SF4">
    <property type="entry name" value="SLR1690 PROTEIN"/>
    <property type="match status" value="1"/>
</dbReference>
<comment type="caution">
    <text evidence="2">The sequence shown here is derived from an EMBL/GenBank/DDBJ whole genome shotgun (WGS) entry which is preliminary data.</text>
</comment>
<name>A0ABV3S0I8_9LACO</name>
<dbReference type="Pfam" id="PF00293">
    <property type="entry name" value="NUDIX"/>
    <property type="match status" value="1"/>
</dbReference>
<dbReference type="EMBL" id="JBFPER010000001">
    <property type="protein sequence ID" value="MEX0379947.1"/>
    <property type="molecule type" value="Genomic_DNA"/>
</dbReference>
<dbReference type="RefSeq" id="WP_367973358.1">
    <property type="nucleotide sequence ID" value="NZ_JBFPEQ010000001.1"/>
</dbReference>
<dbReference type="InterPro" id="IPR000086">
    <property type="entry name" value="NUDIX_hydrolase_dom"/>
</dbReference>
<dbReference type="InterPro" id="IPR036388">
    <property type="entry name" value="WH-like_DNA-bd_sf"/>
</dbReference>
<dbReference type="Pfam" id="PF21906">
    <property type="entry name" value="WHD_NrtR"/>
    <property type="match status" value="1"/>
</dbReference>
<evidence type="ECO:0000313" key="2">
    <source>
        <dbReference type="EMBL" id="MEX0379947.1"/>
    </source>
</evidence>
<dbReference type="InterPro" id="IPR054105">
    <property type="entry name" value="WHD_NrtR"/>
</dbReference>
<proteinExistence type="predicted"/>
<dbReference type="InterPro" id="IPR036390">
    <property type="entry name" value="WH_DNA-bd_sf"/>
</dbReference>
<organism evidence="2 3">
    <name type="scientific">Leuconostoc aquikimchii</name>
    <dbReference type="NCBI Taxonomy" id="3236804"/>
    <lineage>
        <taxon>Bacteria</taxon>
        <taxon>Bacillati</taxon>
        <taxon>Bacillota</taxon>
        <taxon>Bacilli</taxon>
        <taxon>Lactobacillales</taxon>
        <taxon>Lactobacillaceae</taxon>
        <taxon>Leuconostoc</taxon>
    </lineage>
</organism>
<dbReference type="InterPro" id="IPR015797">
    <property type="entry name" value="NUDIX_hydrolase-like_dom_sf"/>
</dbReference>
<reference evidence="2 3" key="1">
    <citation type="submission" date="2024-07" db="EMBL/GenBank/DDBJ databases">
        <authorList>
            <person name="Yun M."/>
        </authorList>
    </citation>
    <scope>NUCLEOTIDE SEQUENCE [LARGE SCALE GENOMIC DNA]</scope>
    <source>
        <strain evidence="2 3">MS01</strain>
    </source>
</reference>
<feature type="domain" description="Nudix hydrolase" evidence="1">
    <location>
        <begin position="10"/>
        <end position="144"/>
    </location>
</feature>